<organism evidence="3 4">
    <name type="scientific">Plasmodium inui San Antonio 1</name>
    <dbReference type="NCBI Taxonomy" id="1237626"/>
    <lineage>
        <taxon>Eukaryota</taxon>
        <taxon>Sar</taxon>
        <taxon>Alveolata</taxon>
        <taxon>Apicomplexa</taxon>
        <taxon>Aconoidasida</taxon>
        <taxon>Haemosporida</taxon>
        <taxon>Plasmodiidae</taxon>
        <taxon>Plasmodium</taxon>
        <taxon>Plasmodium (Plasmodium)</taxon>
    </lineage>
</organism>
<name>W7A4F7_9APIC</name>
<feature type="region of interest" description="Disordered" evidence="1">
    <location>
        <begin position="709"/>
        <end position="771"/>
    </location>
</feature>
<feature type="compositionally biased region" description="Polar residues" evidence="1">
    <location>
        <begin position="723"/>
        <end position="743"/>
    </location>
</feature>
<feature type="compositionally biased region" description="Acidic residues" evidence="1">
    <location>
        <begin position="1158"/>
        <end position="1191"/>
    </location>
</feature>
<proteinExistence type="predicted"/>
<dbReference type="GO" id="GO:0140268">
    <property type="term" value="C:endoplasmic reticulum-plasma membrane contact site"/>
    <property type="evidence" value="ECO:0007669"/>
    <property type="project" value="TreeGrafter"/>
</dbReference>
<reference evidence="3 4" key="1">
    <citation type="submission" date="2013-02" db="EMBL/GenBank/DDBJ databases">
        <title>The Genome Sequence of Plasmodium inui San Antonio 1.</title>
        <authorList>
            <consortium name="The Broad Institute Genome Sequencing Platform"/>
            <consortium name="The Broad Institute Genome Sequencing Center for Infectious Disease"/>
            <person name="Neafsey D."/>
            <person name="Cheeseman I."/>
            <person name="Volkman S."/>
            <person name="Adams J."/>
            <person name="Walker B."/>
            <person name="Young S.K."/>
            <person name="Zeng Q."/>
            <person name="Gargeya S."/>
            <person name="Fitzgerald M."/>
            <person name="Haas B."/>
            <person name="Abouelleil A."/>
            <person name="Alvarado L."/>
            <person name="Arachchi H.M."/>
            <person name="Berlin A.M."/>
            <person name="Chapman S.B."/>
            <person name="Dewar J."/>
            <person name="Goldberg J."/>
            <person name="Griggs A."/>
            <person name="Gujja S."/>
            <person name="Hansen M."/>
            <person name="Howarth C."/>
            <person name="Imamovic A."/>
            <person name="Larimer J."/>
            <person name="McCowan C."/>
            <person name="Murphy C."/>
            <person name="Neiman D."/>
            <person name="Pearson M."/>
            <person name="Priest M."/>
            <person name="Roberts A."/>
            <person name="Saif S."/>
            <person name="Shea T."/>
            <person name="Sisk P."/>
            <person name="Sykes S."/>
            <person name="Wortman J."/>
            <person name="Nusbaum C."/>
            <person name="Birren B."/>
        </authorList>
    </citation>
    <scope>NUCLEOTIDE SEQUENCE [LARGE SCALE GENOMIC DNA]</scope>
    <source>
        <strain evidence="3 4">San Antonio 1</strain>
    </source>
</reference>
<sequence length="1647" mass="186995">MSLLEREQGAAKKDRSRAKRLIFLDPYTHVRNCVFVIDAYLRRLNGFIKLLKWLALVERHQARAEKTLARAANGRSHKDTQGGSFTPAQQGSLTDDGTQSVCGRIGGEAALPTRCDTTRRRSHPTDLILDLVTTHLGLVGIQSSASQELSMKRLKLIRKNIKLKQIYIELICRQINREYVSLLQDLQRILVKVHSVRWRGELDEEETTEAHCKDKQGGSHHTIADVHASVLFSFKLRVEAVLNFVCNLCRRLNEEVSRGLLNLCGDLLRRYEVYSRRLRKRRNYLAGKLKGMCAPSIGYLREANEEPLTRDSKRDGSVGMDIVSGGEDIHLHGDNSVSLPPHKVNLPSSGRIIRGTSPMDAFPLGAENSHTSVTHPGHSNNQDIVVIFEGEKDIFHFIQEDSREKHPSGTSMEEEETVDESFDDVVKFLLRRKKHHISQVCRTYRQLRRRLRTLHKHTMVKLDTQSSQLTSHLMECLDGVIQFTSSFYDTLKRIMRNWQLSRDQNKKKNVLIELYVVCISQTERSHCQVEKWKRQVTRLAEAFRRVDFLPSFMSHLSAHLGAENISSMRPTGKFATAARKGHHSRMNSRSAAITYRWRDYLQIQSDLDPLEDYKQEQTNQEILTMMEIVALPYDMFFRDIGEGSGSQTDSNKRFHLEMKKFCATYRYPDDGDDGKEHPTEEIKRKCTIGEPQADQKIANLLSNPHFFEARRRGPSEGEPPDGSSLTDSRVGRSTGQASDQPVNHQRADALDDNLDDRSPNQGTTPQPDMLVQRARILLSDSLRKINCLGNVGDELSFGHCSKEGSSSHDLINDKNMPPGTVSTEEKDLRDPVWLGTFRDDVGRSEEGVAAVGQEVGGMERVAVVVAGEVDVVKADVGEDTAAPKADDADADGALPIEEQSSKSYDGCSEFSFDSVNEGVLDYIKKTYDKRRRWKLRARRKGGKKAAEGEAAEEEAVEKEAVEKEAVEKEVPEGEAVEGEATEKEVTEKDGSNEEAPNHDVANRGDKKGDTPNGAANRGDADLGPFLSEENYTYTVSDKDHLDAIARSSIKTYNCALMKKILLQGKIFITHDSVYFMSLFDSLFSKISIVRIPYECIEDVQKISVFNFIRNALKIMAKNKSFLFTSFVHRDHAYDIIMDMVRDNRLAGEIPKKGVVLYNDEENSEEEEAEEEETDEEDADEEEEEEWGEEGNESTKEPSQGEGPAGQGQPNRKRKKKKRPHRWRESKSSKKQHDKSVIYNILPTQDDLLMNGQSQQAEGLAEERTDEEENTERTRPPHKGEKKNIVIQIRSEIIQPNISDKEEELLKQNNFIKCDYHTDSLHVNEDFKNIFFDIFSQFDDKNPFVRNVQDKNPSNLSYEHLNTLNGELQSKGHLSYESVYNISLFDDDKRVFGMPARSDVKENLSFFFLQNVILIQKYVVLLCNVPLAGCFRTVITVTLYNVLPEPETDNMTTSNMGTSNGETPCTHIDFSYDIEFVKNTFFKYQIKNNALPELEIAVNHLKTYTQEAIERRYKLADATNRDNHKQNDDYTFVKDYLEIMTFGEERTFENASIRGHAETVVQSTDGASSAEPSHTAAWPSGKRYFKAEFNPLLQSVRHRLGKAFSATQCESGIVTRMSVYASRFTLFILSFIGLFSSLDPQPHLFGDS</sequence>
<feature type="region of interest" description="Disordered" evidence="1">
    <location>
        <begin position="938"/>
        <end position="1023"/>
    </location>
</feature>
<dbReference type="InterPro" id="IPR051482">
    <property type="entry name" value="Cholesterol_transport"/>
</dbReference>
<feature type="compositionally biased region" description="Basic and acidic residues" evidence="1">
    <location>
        <begin position="1270"/>
        <end position="1280"/>
    </location>
</feature>
<feature type="compositionally biased region" description="Basic and acidic residues" evidence="1">
    <location>
        <begin position="980"/>
        <end position="1009"/>
    </location>
</feature>
<feature type="domain" description="GRAM" evidence="2">
    <location>
        <begin position="1039"/>
        <end position="1103"/>
    </location>
</feature>
<dbReference type="GO" id="GO:0032366">
    <property type="term" value="P:intracellular sterol transport"/>
    <property type="evidence" value="ECO:0007669"/>
    <property type="project" value="TreeGrafter"/>
</dbReference>
<dbReference type="GeneID" id="20038170"/>
<dbReference type="GO" id="GO:0005789">
    <property type="term" value="C:endoplasmic reticulum membrane"/>
    <property type="evidence" value="ECO:0007669"/>
    <property type="project" value="TreeGrafter"/>
</dbReference>
<dbReference type="Proteomes" id="UP000030640">
    <property type="component" value="Unassembled WGS sequence"/>
</dbReference>
<dbReference type="Gene3D" id="2.30.29.30">
    <property type="entry name" value="Pleckstrin-homology domain (PH domain)/Phosphotyrosine-binding domain (PTB)"/>
    <property type="match status" value="1"/>
</dbReference>
<feature type="region of interest" description="Disordered" evidence="1">
    <location>
        <begin position="1253"/>
        <end position="1280"/>
    </location>
</feature>
<feature type="compositionally biased region" description="Basic and acidic residues" evidence="1">
    <location>
        <begin position="802"/>
        <end position="812"/>
    </location>
</feature>
<dbReference type="PANTHER" id="PTHR23319">
    <property type="entry name" value="GRAM DOMAIN CONTAINING 1B, ISOFORM E"/>
    <property type="match status" value="1"/>
</dbReference>
<evidence type="ECO:0000256" key="1">
    <source>
        <dbReference type="SAM" id="MobiDB-lite"/>
    </source>
</evidence>
<dbReference type="RefSeq" id="XP_008816716.1">
    <property type="nucleotide sequence ID" value="XM_008818494.1"/>
</dbReference>
<dbReference type="VEuPathDB" id="PlasmoDB:C922_02896"/>
<gene>
    <name evidence="3" type="ORF">C922_02896</name>
</gene>
<feature type="compositionally biased region" description="Polar residues" evidence="1">
    <location>
        <begin position="81"/>
        <end position="98"/>
    </location>
</feature>
<evidence type="ECO:0000259" key="2">
    <source>
        <dbReference type="SMART" id="SM00568"/>
    </source>
</evidence>
<evidence type="ECO:0000313" key="4">
    <source>
        <dbReference type="Proteomes" id="UP000030640"/>
    </source>
</evidence>
<dbReference type="InterPro" id="IPR011993">
    <property type="entry name" value="PH-like_dom_sf"/>
</dbReference>
<feature type="compositionally biased region" description="Basic residues" evidence="1">
    <location>
        <begin position="1210"/>
        <end position="1221"/>
    </location>
</feature>
<feature type="region of interest" description="Disordered" evidence="1">
    <location>
        <begin position="1156"/>
        <end position="1235"/>
    </location>
</feature>
<dbReference type="InterPro" id="IPR004182">
    <property type="entry name" value="GRAM"/>
</dbReference>
<feature type="region of interest" description="Disordered" evidence="1">
    <location>
        <begin position="802"/>
        <end position="826"/>
    </location>
</feature>
<dbReference type="GO" id="GO:0120015">
    <property type="term" value="F:sterol transfer activity"/>
    <property type="evidence" value="ECO:0007669"/>
    <property type="project" value="TreeGrafter"/>
</dbReference>
<dbReference type="EMBL" id="KI965470">
    <property type="protein sequence ID" value="EUD66575.1"/>
    <property type="molecule type" value="Genomic_DNA"/>
</dbReference>
<dbReference type="Pfam" id="PF02893">
    <property type="entry name" value="GRAM"/>
    <property type="match status" value="1"/>
</dbReference>
<protein>
    <recommendedName>
        <fullName evidence="2">GRAM domain-containing protein</fullName>
    </recommendedName>
</protein>
<keyword evidence="4" id="KW-1185">Reference proteome</keyword>
<dbReference type="PANTHER" id="PTHR23319:SF34">
    <property type="entry name" value="C2 DOMAIN-CONTAINING PROTEIN"/>
    <property type="match status" value="1"/>
</dbReference>
<dbReference type="SMART" id="SM00568">
    <property type="entry name" value="GRAM"/>
    <property type="match status" value="1"/>
</dbReference>
<dbReference type="OrthoDB" id="2162691at2759"/>
<dbReference type="GO" id="GO:0032934">
    <property type="term" value="F:sterol binding"/>
    <property type="evidence" value="ECO:0007669"/>
    <property type="project" value="TreeGrafter"/>
</dbReference>
<dbReference type="GO" id="GO:0005886">
    <property type="term" value="C:plasma membrane"/>
    <property type="evidence" value="ECO:0007669"/>
    <property type="project" value="TreeGrafter"/>
</dbReference>
<accession>W7A4F7</accession>
<feature type="compositionally biased region" description="Basic and acidic residues" evidence="1">
    <location>
        <begin position="957"/>
        <end position="971"/>
    </location>
</feature>
<feature type="region of interest" description="Disordered" evidence="1">
    <location>
        <begin position="68"/>
        <end position="98"/>
    </location>
</feature>
<evidence type="ECO:0000313" key="3">
    <source>
        <dbReference type="EMBL" id="EUD66575.1"/>
    </source>
</evidence>